<proteinExistence type="predicted"/>
<evidence type="ECO:0000313" key="3">
    <source>
        <dbReference type="Proteomes" id="UP000799777"/>
    </source>
</evidence>
<feature type="compositionally biased region" description="Polar residues" evidence="1">
    <location>
        <begin position="513"/>
        <end position="533"/>
    </location>
</feature>
<feature type="compositionally biased region" description="Polar residues" evidence="1">
    <location>
        <begin position="461"/>
        <end position="477"/>
    </location>
</feature>
<evidence type="ECO:0000313" key="2">
    <source>
        <dbReference type="EMBL" id="KAF2031288.1"/>
    </source>
</evidence>
<dbReference type="Proteomes" id="UP000799777">
    <property type="component" value="Unassembled WGS sequence"/>
</dbReference>
<evidence type="ECO:0000256" key="1">
    <source>
        <dbReference type="SAM" id="MobiDB-lite"/>
    </source>
</evidence>
<feature type="region of interest" description="Disordered" evidence="1">
    <location>
        <begin position="425"/>
        <end position="482"/>
    </location>
</feature>
<dbReference type="AlphaFoldDB" id="A0A9P4HAZ6"/>
<organism evidence="2 3">
    <name type="scientific">Setomelanomma holmii</name>
    <dbReference type="NCBI Taxonomy" id="210430"/>
    <lineage>
        <taxon>Eukaryota</taxon>
        <taxon>Fungi</taxon>
        <taxon>Dikarya</taxon>
        <taxon>Ascomycota</taxon>
        <taxon>Pezizomycotina</taxon>
        <taxon>Dothideomycetes</taxon>
        <taxon>Pleosporomycetidae</taxon>
        <taxon>Pleosporales</taxon>
        <taxon>Pleosporineae</taxon>
        <taxon>Phaeosphaeriaceae</taxon>
        <taxon>Setomelanomma</taxon>
    </lineage>
</organism>
<protein>
    <submittedName>
        <fullName evidence="2">Uncharacterized protein</fullName>
    </submittedName>
</protein>
<gene>
    <name evidence="2" type="ORF">EK21DRAFT_63436</name>
</gene>
<dbReference type="EMBL" id="ML978182">
    <property type="protein sequence ID" value="KAF2031288.1"/>
    <property type="molecule type" value="Genomic_DNA"/>
</dbReference>
<sequence length="559" mass="61167">MSDFEWALEPYNLEAALEADRGDDCLIIDIRGDVHGLEGSLKYITARVDYYLHYAEAPAFAATKLYVVGDWIPALSMIDEDEEIDEVKLRSNVQHLQGIAADTEEWDLAANKITELLRQAQCLQELTWICGMPFFASHWEVLPTSLTKLVLNLGQPVRLDRYGDLVHRSYITSVETQPLLEQTQLKELRLFQVHNSFQSIVWETVFRNTSKGGMQILDIQMASPPIVRSEQWRKAKDVTGLTVPTESEEKIYKGLDGKGVLHFSIGTGEYLDDLCIRKARIASGLDEATSLPLWCLRLDGFVLDHLPFEHELSRIVLLNCGEDCIDSGLRAPKTAKVPHNKWSKAVNNAASHCLIKWPNWQGVFDASGNQRNKSGEVISQELNLSTPLNESAPVPVAPAHSPMVSLTARSLNMKSLGEALRDTQGADYFGHPAPSVSSGTKEPLSVLSKASTRGSAVPIETVTSSTNADSPSMSTVDDNAPAGVASFADPDLTDVDEADSPVPLSVFSSFGETATTASDEASNKTTGSSTPGTETDELVNVTIIDQKVRHFIRISGAVS</sequence>
<comment type="caution">
    <text evidence="2">The sequence shown here is derived from an EMBL/GenBank/DDBJ whole genome shotgun (WGS) entry which is preliminary data.</text>
</comment>
<reference evidence="2" key="1">
    <citation type="journal article" date="2020" name="Stud. Mycol.">
        <title>101 Dothideomycetes genomes: a test case for predicting lifestyles and emergence of pathogens.</title>
        <authorList>
            <person name="Haridas S."/>
            <person name="Albert R."/>
            <person name="Binder M."/>
            <person name="Bloem J."/>
            <person name="Labutti K."/>
            <person name="Salamov A."/>
            <person name="Andreopoulos B."/>
            <person name="Baker S."/>
            <person name="Barry K."/>
            <person name="Bills G."/>
            <person name="Bluhm B."/>
            <person name="Cannon C."/>
            <person name="Castanera R."/>
            <person name="Culley D."/>
            <person name="Daum C."/>
            <person name="Ezra D."/>
            <person name="Gonzalez J."/>
            <person name="Henrissat B."/>
            <person name="Kuo A."/>
            <person name="Liang C."/>
            <person name="Lipzen A."/>
            <person name="Lutzoni F."/>
            <person name="Magnuson J."/>
            <person name="Mondo S."/>
            <person name="Nolan M."/>
            <person name="Ohm R."/>
            <person name="Pangilinan J."/>
            <person name="Park H.-J."/>
            <person name="Ramirez L."/>
            <person name="Alfaro M."/>
            <person name="Sun H."/>
            <person name="Tritt A."/>
            <person name="Yoshinaga Y."/>
            <person name="Zwiers L.-H."/>
            <person name="Turgeon B."/>
            <person name="Goodwin S."/>
            <person name="Spatafora J."/>
            <person name="Crous P."/>
            <person name="Grigoriev I."/>
        </authorList>
    </citation>
    <scope>NUCLEOTIDE SEQUENCE</scope>
    <source>
        <strain evidence="2">CBS 110217</strain>
    </source>
</reference>
<dbReference type="OrthoDB" id="5368934at2759"/>
<keyword evidence="3" id="KW-1185">Reference proteome</keyword>
<accession>A0A9P4HAZ6</accession>
<feature type="region of interest" description="Disordered" evidence="1">
    <location>
        <begin position="513"/>
        <end position="534"/>
    </location>
</feature>
<name>A0A9P4HAZ6_9PLEO</name>